<gene>
    <name evidence="2" type="ORF">EAH_00061240</name>
</gene>
<sequence>MRMHSRETTLCKKELQVIQEGIATATYDALCPAVLACNSVQDLSDIRDTLLLEMIALQSAPQDSAALLHKLDQLVLDIEERLFFRVEIAVEEMRRYTPGPQQLTRDSLLQQTYPPVLQCLHLVLLLQQRRIGDGSGDSPPAAAAAATAAAAAAAAADPFDAACSDVLAACLSSLDSAARAIAAAGLSLLPPAADAPPNNVEVTLLVSLFLIKNLTFLQ</sequence>
<dbReference type="AlphaFoldDB" id="U6GEY5"/>
<dbReference type="VEuPathDB" id="ToxoDB:EAH_00061240"/>
<dbReference type="RefSeq" id="XP_013252477.1">
    <property type="nucleotide sequence ID" value="XM_013397023.1"/>
</dbReference>
<accession>U6GEY5</accession>
<feature type="domain" description="Conserved oligomeric Golgi complex subunit 3 C-terminal" evidence="1">
    <location>
        <begin position="12"/>
        <end position="217"/>
    </location>
</feature>
<dbReference type="GeneID" id="25274194"/>
<dbReference type="Proteomes" id="UP000018050">
    <property type="component" value="Unassembled WGS sequence"/>
</dbReference>
<name>U6GEY5_EIMAC</name>
<dbReference type="OrthoDB" id="348382at2759"/>
<reference evidence="2" key="2">
    <citation type="submission" date="2013-10" db="EMBL/GenBank/DDBJ databases">
        <authorList>
            <person name="Aslett M."/>
        </authorList>
    </citation>
    <scope>NUCLEOTIDE SEQUENCE [LARGE SCALE GENOMIC DNA]</scope>
    <source>
        <strain evidence="2">Houghton</strain>
    </source>
</reference>
<evidence type="ECO:0000313" key="2">
    <source>
        <dbReference type="EMBL" id="CDI77114.1"/>
    </source>
</evidence>
<proteinExistence type="predicted"/>
<evidence type="ECO:0000259" key="1">
    <source>
        <dbReference type="Pfam" id="PF20671"/>
    </source>
</evidence>
<reference evidence="2" key="1">
    <citation type="submission" date="2013-10" db="EMBL/GenBank/DDBJ databases">
        <title>Genomic analysis of the causative agents of coccidiosis in chickens.</title>
        <authorList>
            <person name="Reid A.J."/>
            <person name="Blake D."/>
            <person name="Billington K."/>
            <person name="Browne H."/>
            <person name="Dunn M."/>
            <person name="Hung S."/>
            <person name="Kawahara F."/>
            <person name="Miranda-Saavedra D."/>
            <person name="Mourier T."/>
            <person name="Nagra H."/>
            <person name="Otto T.D."/>
            <person name="Rawlings N."/>
            <person name="Sanchez A."/>
            <person name="Sanders M."/>
            <person name="Subramaniam C."/>
            <person name="Tay Y."/>
            <person name="Dear P."/>
            <person name="Doerig C."/>
            <person name="Gruber A."/>
            <person name="Parkinson J."/>
            <person name="Shirley M."/>
            <person name="Wan K.L."/>
            <person name="Berriman M."/>
            <person name="Tomley F."/>
            <person name="Pain A."/>
        </authorList>
    </citation>
    <scope>NUCLEOTIDE SEQUENCE [LARGE SCALE GENOMIC DNA]</scope>
    <source>
        <strain evidence="2">Houghton</strain>
    </source>
</reference>
<protein>
    <recommendedName>
        <fullName evidence="1">Conserved oligomeric Golgi complex subunit 3 C-terminal domain-containing protein</fullName>
    </recommendedName>
</protein>
<dbReference type="InterPro" id="IPR048685">
    <property type="entry name" value="COG3_C"/>
</dbReference>
<keyword evidence="3" id="KW-1185">Reference proteome</keyword>
<organism evidence="2 3">
    <name type="scientific">Eimeria acervulina</name>
    <name type="common">Coccidian parasite</name>
    <dbReference type="NCBI Taxonomy" id="5801"/>
    <lineage>
        <taxon>Eukaryota</taxon>
        <taxon>Sar</taxon>
        <taxon>Alveolata</taxon>
        <taxon>Apicomplexa</taxon>
        <taxon>Conoidasida</taxon>
        <taxon>Coccidia</taxon>
        <taxon>Eucoccidiorida</taxon>
        <taxon>Eimeriorina</taxon>
        <taxon>Eimeriidae</taxon>
        <taxon>Eimeria</taxon>
    </lineage>
</organism>
<evidence type="ECO:0000313" key="3">
    <source>
        <dbReference type="Proteomes" id="UP000018050"/>
    </source>
</evidence>
<dbReference type="EMBL" id="HG670555">
    <property type="protein sequence ID" value="CDI77114.1"/>
    <property type="molecule type" value="Genomic_DNA"/>
</dbReference>
<dbReference type="Pfam" id="PF20671">
    <property type="entry name" value="COG3_C"/>
    <property type="match status" value="1"/>
</dbReference>